<dbReference type="Proteomes" id="UP001152795">
    <property type="component" value="Unassembled WGS sequence"/>
</dbReference>
<dbReference type="EMBL" id="CACRXK020011401">
    <property type="protein sequence ID" value="CAB4021372.1"/>
    <property type="molecule type" value="Genomic_DNA"/>
</dbReference>
<evidence type="ECO:0000313" key="1">
    <source>
        <dbReference type="EMBL" id="CAB4021372.1"/>
    </source>
</evidence>
<gene>
    <name evidence="1" type="ORF">PACLA_8A076366</name>
</gene>
<proteinExistence type="predicted"/>
<protein>
    <submittedName>
        <fullName evidence="1">Uncharacterized protein</fullName>
    </submittedName>
</protein>
<comment type="caution">
    <text evidence="1">The sequence shown here is derived from an EMBL/GenBank/DDBJ whole genome shotgun (WGS) entry which is preliminary data.</text>
</comment>
<accession>A0A6S7JYK3</accession>
<keyword evidence="2" id="KW-1185">Reference proteome</keyword>
<sequence length="139" mass="15682">MDNSSPDINKLELNKLKWSTTNFTVSEFLKKFKLPQVVKVTSGFYGENDESTLEEDQVLCLLSVKSIRKLHGRDSSGKDTISIALDCQKKIEVSPSNLKDVYENVEELCSAFPSYVRISQGELIAYHFIVVLQQNGVYA</sequence>
<reference evidence="1" key="1">
    <citation type="submission" date="2020-04" db="EMBL/GenBank/DDBJ databases">
        <authorList>
            <person name="Alioto T."/>
            <person name="Alioto T."/>
            <person name="Gomez Garrido J."/>
        </authorList>
    </citation>
    <scope>NUCLEOTIDE SEQUENCE</scope>
    <source>
        <strain evidence="1">A484AB</strain>
    </source>
</reference>
<feature type="non-terminal residue" evidence="1">
    <location>
        <position position="139"/>
    </location>
</feature>
<organism evidence="1 2">
    <name type="scientific">Paramuricea clavata</name>
    <name type="common">Red gorgonian</name>
    <name type="synonym">Violescent sea-whip</name>
    <dbReference type="NCBI Taxonomy" id="317549"/>
    <lineage>
        <taxon>Eukaryota</taxon>
        <taxon>Metazoa</taxon>
        <taxon>Cnidaria</taxon>
        <taxon>Anthozoa</taxon>
        <taxon>Octocorallia</taxon>
        <taxon>Malacalcyonacea</taxon>
        <taxon>Plexauridae</taxon>
        <taxon>Paramuricea</taxon>
    </lineage>
</organism>
<dbReference type="OrthoDB" id="6077228at2759"/>
<name>A0A6S7JYK3_PARCT</name>
<dbReference type="AlphaFoldDB" id="A0A6S7JYK3"/>
<evidence type="ECO:0000313" key="2">
    <source>
        <dbReference type="Proteomes" id="UP001152795"/>
    </source>
</evidence>